<feature type="region of interest" description="Disordered" evidence="1">
    <location>
        <begin position="111"/>
        <end position="152"/>
    </location>
</feature>
<dbReference type="Proteomes" id="UP001065549">
    <property type="component" value="Unassembled WGS sequence"/>
</dbReference>
<dbReference type="EMBL" id="JAOSHN010000001">
    <property type="protein sequence ID" value="MCU7377363.1"/>
    <property type="molecule type" value="Genomic_DNA"/>
</dbReference>
<evidence type="ECO:0000256" key="1">
    <source>
        <dbReference type="SAM" id="MobiDB-lite"/>
    </source>
</evidence>
<dbReference type="RefSeq" id="WP_148397118.1">
    <property type="nucleotide sequence ID" value="NZ_JAOSHN010000001.1"/>
</dbReference>
<feature type="compositionally biased region" description="Polar residues" evidence="1">
    <location>
        <begin position="112"/>
        <end position="124"/>
    </location>
</feature>
<evidence type="ECO:0000259" key="2">
    <source>
        <dbReference type="Pfam" id="PF03413"/>
    </source>
</evidence>
<sequence length="239" mass="25698">MKEKILKNKTLVIVVAAIVVCAVGFAAGMMVKTALAHDSGNYIGAEKAKVIALESVGVSPAKATFTKVEIDRSERPVVYDIEFYTASNEYDFEINAKTGDIMEKSSEAIAAGNQQTQTSGQTDAGTVPPAVTQQPGQAQSSQPAVSAGQPSSSEYIGVNKAKSIAFKHAGVSASAATVTKAKLDSDDGVKTYEIEFIVANKEYEYEINAYTGKVMDYDTEVLDSYEHHDDDHDDHDYHD</sequence>
<reference evidence="3" key="1">
    <citation type="submission" date="2022-09" db="EMBL/GenBank/DDBJ databases">
        <title>Culturomic study of gut microbiota in children with autism spectrum disorder.</title>
        <authorList>
            <person name="Efimov B.A."/>
            <person name="Chaplin A.V."/>
            <person name="Sokolova S.R."/>
            <person name="Pikina A.P."/>
            <person name="Korzhanova M."/>
            <person name="Belova V."/>
            <person name="Korostin D."/>
        </authorList>
    </citation>
    <scope>NUCLEOTIDE SEQUENCE</scope>
    <source>
        <strain evidence="3">ASD5510</strain>
    </source>
</reference>
<gene>
    <name evidence="3" type="ORF">OBO34_03225</name>
</gene>
<dbReference type="AlphaFoldDB" id="A0A9J6QS13"/>
<accession>A0A9J6QS13</accession>
<feature type="domain" description="PepSY" evidence="2">
    <location>
        <begin position="43"/>
        <end position="103"/>
    </location>
</feature>
<dbReference type="Pfam" id="PF03413">
    <property type="entry name" value="PepSY"/>
    <property type="match status" value="2"/>
</dbReference>
<protein>
    <submittedName>
        <fullName evidence="3">PepSY domain-containing protein</fullName>
    </submittedName>
</protein>
<keyword evidence="4" id="KW-1185">Reference proteome</keyword>
<evidence type="ECO:0000313" key="3">
    <source>
        <dbReference type="EMBL" id="MCU7377363.1"/>
    </source>
</evidence>
<proteinExistence type="predicted"/>
<evidence type="ECO:0000313" key="4">
    <source>
        <dbReference type="Proteomes" id="UP001065549"/>
    </source>
</evidence>
<name>A0A9J6QS13_9FIRM</name>
<feature type="domain" description="PepSY" evidence="2">
    <location>
        <begin position="157"/>
        <end position="216"/>
    </location>
</feature>
<comment type="caution">
    <text evidence="3">The sequence shown here is derived from an EMBL/GenBank/DDBJ whole genome shotgun (WGS) entry which is preliminary data.</text>
</comment>
<feature type="compositionally biased region" description="Low complexity" evidence="1">
    <location>
        <begin position="133"/>
        <end position="152"/>
    </location>
</feature>
<organism evidence="3 4">
    <name type="scientific">Hominibacterium faecale</name>
    <dbReference type="NCBI Taxonomy" id="2839743"/>
    <lineage>
        <taxon>Bacteria</taxon>
        <taxon>Bacillati</taxon>
        <taxon>Bacillota</taxon>
        <taxon>Clostridia</taxon>
        <taxon>Peptostreptococcales</taxon>
        <taxon>Anaerovoracaceae</taxon>
        <taxon>Hominibacterium</taxon>
    </lineage>
</organism>
<dbReference type="InterPro" id="IPR025711">
    <property type="entry name" value="PepSY"/>
</dbReference>
<dbReference type="Gene3D" id="3.10.450.40">
    <property type="match status" value="2"/>
</dbReference>